<protein>
    <submittedName>
        <fullName evidence="2">Uncharacterized protein</fullName>
    </submittedName>
</protein>
<comment type="caution">
    <text evidence="2">The sequence shown here is derived from an EMBL/GenBank/DDBJ whole genome shotgun (WGS) entry which is preliminary data.</text>
</comment>
<evidence type="ECO:0000313" key="2">
    <source>
        <dbReference type="EMBL" id="GGI99978.1"/>
    </source>
</evidence>
<dbReference type="Proteomes" id="UP000661507">
    <property type="component" value="Unassembled WGS sequence"/>
</dbReference>
<evidence type="ECO:0000313" key="3">
    <source>
        <dbReference type="Proteomes" id="UP000661507"/>
    </source>
</evidence>
<gene>
    <name evidence="2" type="ORF">GCM10011320_03520</name>
</gene>
<accession>A0A917K413</accession>
<dbReference type="EMBL" id="BMKW01000001">
    <property type="protein sequence ID" value="GGI99978.1"/>
    <property type="molecule type" value="Genomic_DNA"/>
</dbReference>
<reference evidence="2" key="1">
    <citation type="journal article" date="2014" name="Int. J. Syst. Evol. Microbiol.">
        <title>Complete genome sequence of Corynebacterium casei LMG S-19264T (=DSM 44701T), isolated from a smear-ripened cheese.</title>
        <authorList>
            <consortium name="US DOE Joint Genome Institute (JGI-PGF)"/>
            <person name="Walter F."/>
            <person name="Albersmeier A."/>
            <person name="Kalinowski J."/>
            <person name="Ruckert C."/>
        </authorList>
    </citation>
    <scope>NUCLEOTIDE SEQUENCE</scope>
    <source>
        <strain evidence="2">CGMCC 1.3617</strain>
    </source>
</reference>
<evidence type="ECO:0000256" key="1">
    <source>
        <dbReference type="SAM" id="MobiDB-lite"/>
    </source>
</evidence>
<sequence>MRGEAWVAFLGLDAGAGLGVGHDGSSLMAAGAGCQASGSSSKAAAFATARPDDAARSIAHGKPNRRPGEVVNRTAIHESR</sequence>
<feature type="region of interest" description="Disordered" evidence="1">
    <location>
        <begin position="42"/>
        <end position="80"/>
    </location>
</feature>
<organism evidence="2 3">
    <name type="scientific">Neoroseomonas lacus</name>
    <dbReference type="NCBI Taxonomy" id="287609"/>
    <lineage>
        <taxon>Bacteria</taxon>
        <taxon>Pseudomonadati</taxon>
        <taxon>Pseudomonadota</taxon>
        <taxon>Alphaproteobacteria</taxon>
        <taxon>Acetobacterales</taxon>
        <taxon>Acetobacteraceae</taxon>
        <taxon>Neoroseomonas</taxon>
    </lineage>
</organism>
<reference evidence="2" key="2">
    <citation type="submission" date="2020-09" db="EMBL/GenBank/DDBJ databases">
        <authorList>
            <person name="Sun Q."/>
            <person name="Zhou Y."/>
        </authorList>
    </citation>
    <scope>NUCLEOTIDE SEQUENCE</scope>
    <source>
        <strain evidence="2">CGMCC 1.3617</strain>
    </source>
</reference>
<name>A0A917K413_9PROT</name>
<dbReference type="AlphaFoldDB" id="A0A917K413"/>
<keyword evidence="3" id="KW-1185">Reference proteome</keyword>
<dbReference type="PROSITE" id="PS51257">
    <property type="entry name" value="PROKAR_LIPOPROTEIN"/>
    <property type="match status" value="1"/>
</dbReference>
<proteinExistence type="predicted"/>